<keyword evidence="3" id="KW-1185">Reference proteome</keyword>
<dbReference type="EMBL" id="JAGSHT010000020">
    <property type="protein sequence ID" value="MBZ2198500.1"/>
    <property type="molecule type" value="Genomic_DNA"/>
</dbReference>
<dbReference type="InterPro" id="IPR029058">
    <property type="entry name" value="AB_hydrolase_fold"/>
</dbReference>
<dbReference type="PANTHER" id="PTHR43194:SF2">
    <property type="entry name" value="PEROXISOMAL MEMBRANE PROTEIN LPX1"/>
    <property type="match status" value="1"/>
</dbReference>
<organism evidence="2 3">
    <name type="scientific">Occultella gossypii</name>
    <dbReference type="NCBI Taxonomy" id="2800820"/>
    <lineage>
        <taxon>Bacteria</taxon>
        <taxon>Bacillati</taxon>
        <taxon>Actinomycetota</taxon>
        <taxon>Actinomycetes</taxon>
        <taxon>Micrococcales</taxon>
        <taxon>Ruaniaceae</taxon>
        <taxon>Occultella</taxon>
    </lineage>
</organism>
<feature type="domain" description="AB hydrolase-1" evidence="1">
    <location>
        <begin position="75"/>
        <end position="243"/>
    </location>
</feature>
<dbReference type="Gene3D" id="3.40.50.1820">
    <property type="entry name" value="alpha/beta hydrolase"/>
    <property type="match status" value="1"/>
</dbReference>
<evidence type="ECO:0000259" key="1">
    <source>
        <dbReference type="Pfam" id="PF12697"/>
    </source>
</evidence>
<dbReference type="PANTHER" id="PTHR43194">
    <property type="entry name" value="HYDROLASE ALPHA/BETA FOLD FAMILY"/>
    <property type="match status" value="1"/>
</dbReference>
<proteinExistence type="predicted"/>
<comment type="caution">
    <text evidence="2">The sequence shown here is derived from an EMBL/GenBank/DDBJ whole genome shotgun (WGS) entry which is preliminary data.</text>
</comment>
<sequence length="290" mass="32221">MSASGLPAWRPVHALDRMSPWLAAAVTYPFFIRVGARRRVREYERATHEEARRAIIRVGNRRVVTYEWGKGERTVLLVHGLRGRASQFAALVRDLRFEGFRVVSFDAPGCGESPGRGTNIGDYHAIVTALAAREPAPFHAVVGHSVGSLAALTAATESDVTRHLVAIAAVTRFRYLNEAFARTLGLGERARALHEEWYAHRLRHAAPDVYDRFDTTVLDLSPDLQLTYVHDRADGWADIEEVRQIASHRDGQVRLIETEGFGHSRILSADRTLDAVLAAVANESLSELRG</sequence>
<dbReference type="Proteomes" id="UP000826651">
    <property type="component" value="Unassembled WGS sequence"/>
</dbReference>
<evidence type="ECO:0000313" key="3">
    <source>
        <dbReference type="Proteomes" id="UP000826651"/>
    </source>
</evidence>
<dbReference type="InterPro" id="IPR000073">
    <property type="entry name" value="AB_hydrolase_1"/>
</dbReference>
<dbReference type="SUPFAM" id="SSF53474">
    <property type="entry name" value="alpha/beta-Hydrolases"/>
    <property type="match status" value="1"/>
</dbReference>
<keyword evidence="2" id="KW-0378">Hydrolase</keyword>
<name>A0ABS7SED5_9MICO</name>
<reference evidence="2 3" key="1">
    <citation type="submission" date="2021-04" db="EMBL/GenBank/DDBJ databases">
        <title>Ruania sp. nov., isolated from sandy soil of mangrove forest.</title>
        <authorList>
            <person name="Ge X."/>
            <person name="Huang R."/>
            <person name="Liu W."/>
        </authorList>
    </citation>
    <scope>NUCLEOTIDE SEQUENCE [LARGE SCALE GENOMIC DNA]</scope>
    <source>
        <strain evidence="2 3">N2-46</strain>
    </source>
</reference>
<protein>
    <submittedName>
        <fullName evidence="2">Alpha/beta fold hydrolase</fullName>
    </submittedName>
</protein>
<dbReference type="InterPro" id="IPR050228">
    <property type="entry name" value="Carboxylesterase_BioH"/>
</dbReference>
<dbReference type="RefSeq" id="WP_223409388.1">
    <property type="nucleotide sequence ID" value="NZ_JAGSHT010000020.1"/>
</dbReference>
<accession>A0ABS7SED5</accession>
<dbReference type="GO" id="GO:0016787">
    <property type="term" value="F:hydrolase activity"/>
    <property type="evidence" value="ECO:0007669"/>
    <property type="project" value="UniProtKB-KW"/>
</dbReference>
<dbReference type="Pfam" id="PF12697">
    <property type="entry name" value="Abhydrolase_6"/>
    <property type="match status" value="1"/>
</dbReference>
<evidence type="ECO:0000313" key="2">
    <source>
        <dbReference type="EMBL" id="MBZ2198500.1"/>
    </source>
</evidence>
<gene>
    <name evidence="2" type="ORF">KCQ71_20275</name>
</gene>